<accession>A0A564S4Z6</accession>
<dbReference type="AlphaFoldDB" id="A0A564S4Z6"/>
<feature type="compositionally biased region" description="Basic and acidic residues" evidence="1">
    <location>
        <begin position="165"/>
        <end position="175"/>
    </location>
</feature>
<reference evidence="2 3" key="1">
    <citation type="submission" date="2019-07" db="EMBL/GenBank/DDBJ databases">
        <authorList>
            <person name="Chang H.-W."/>
            <person name="Raman A."/>
            <person name="Venkatesh S."/>
            <person name="Gehrig J."/>
        </authorList>
    </citation>
    <scope>NUCLEOTIDE SEQUENCE [LARGE SCALE GENOMIC DNA]</scope>
    <source>
        <strain evidence="2">B.longum_ssp_infantis_4</strain>
    </source>
</reference>
<name>A0A564S4Z6_BIFLI</name>
<protein>
    <submittedName>
        <fullName evidence="2">Uncharacterized protein</fullName>
    </submittedName>
</protein>
<dbReference type="Proteomes" id="UP000319252">
    <property type="component" value="Unassembled WGS sequence"/>
</dbReference>
<evidence type="ECO:0000256" key="1">
    <source>
        <dbReference type="SAM" id="MobiDB-lite"/>
    </source>
</evidence>
<organism evidence="2 3">
    <name type="scientific">Bifidobacterium longum subsp. infantis</name>
    <dbReference type="NCBI Taxonomy" id="1682"/>
    <lineage>
        <taxon>Bacteria</taxon>
        <taxon>Bacillati</taxon>
        <taxon>Actinomycetota</taxon>
        <taxon>Actinomycetes</taxon>
        <taxon>Bifidobacteriales</taxon>
        <taxon>Bifidobacteriaceae</taxon>
        <taxon>Bifidobacterium</taxon>
    </lineage>
</organism>
<sequence length="175" mass="19015">MAGEQLQGGEGLVIRARVPERLGQLERGPRDHMRVPAVGLRVPGQQLRGPAHGRAGKVGNRDPHVPRHRQGQGADGVGLVHDQQHTAMLGELAQHRADGLLVLFQRLVVQGVPVMVEGVRVVRALAHVQADPHVDVVRGHHRSSRHEGFPGRRGLGGVRTPAPHPHYDETCAMRP</sequence>
<dbReference type="EMBL" id="CABHML010000085">
    <property type="protein sequence ID" value="VUW85421.1"/>
    <property type="molecule type" value="Genomic_DNA"/>
</dbReference>
<feature type="region of interest" description="Disordered" evidence="1">
    <location>
        <begin position="138"/>
        <end position="175"/>
    </location>
</feature>
<evidence type="ECO:0000313" key="2">
    <source>
        <dbReference type="EMBL" id="VUW85421.1"/>
    </source>
</evidence>
<gene>
    <name evidence="2" type="ORF">BLONGUMMC1_00253</name>
</gene>
<evidence type="ECO:0000313" key="3">
    <source>
        <dbReference type="Proteomes" id="UP000319252"/>
    </source>
</evidence>
<proteinExistence type="predicted"/>
<feature type="region of interest" description="Disordered" evidence="1">
    <location>
        <begin position="44"/>
        <end position="75"/>
    </location>
</feature>